<evidence type="ECO:0000256" key="1">
    <source>
        <dbReference type="SAM" id="MobiDB-lite"/>
    </source>
</evidence>
<feature type="compositionally biased region" description="Basic and acidic residues" evidence="1">
    <location>
        <begin position="19"/>
        <end position="38"/>
    </location>
</feature>
<comment type="caution">
    <text evidence="2">The sequence shown here is derived from an EMBL/GenBank/DDBJ whole genome shotgun (WGS) entry which is preliminary data.</text>
</comment>
<evidence type="ECO:0000313" key="3">
    <source>
        <dbReference type="Proteomes" id="UP000231371"/>
    </source>
</evidence>
<dbReference type="Proteomes" id="UP000231371">
    <property type="component" value="Unassembled WGS sequence"/>
</dbReference>
<sequence>MSPKERLWPGYSTRLEREARRVQNRSDFEDWSTQHERGNNGSSPASLELPGIDPKAYYRTSDRILVKGVELAEGILPVNLQEATPSLFERVRKELKLLFKR</sequence>
<dbReference type="EMBL" id="PCVI01000007">
    <property type="protein sequence ID" value="PIQ70457.1"/>
    <property type="molecule type" value="Genomic_DNA"/>
</dbReference>
<evidence type="ECO:0000313" key="2">
    <source>
        <dbReference type="EMBL" id="PIQ70457.1"/>
    </source>
</evidence>
<feature type="region of interest" description="Disordered" evidence="1">
    <location>
        <begin position="19"/>
        <end position="52"/>
    </location>
</feature>
<gene>
    <name evidence="2" type="ORF">COV89_00405</name>
</gene>
<accession>A0A2H0KGV1</accession>
<protein>
    <submittedName>
        <fullName evidence="2">Uncharacterized protein</fullName>
    </submittedName>
</protein>
<dbReference type="AlphaFoldDB" id="A0A2H0KGV1"/>
<name>A0A2H0KGV1_9BACT</name>
<proteinExistence type="predicted"/>
<organism evidence="2 3">
    <name type="scientific">Candidatus Shapirobacteria bacterium CG11_big_fil_rev_8_21_14_0_20_40_12</name>
    <dbReference type="NCBI Taxonomy" id="1974889"/>
    <lineage>
        <taxon>Bacteria</taxon>
        <taxon>Candidatus Shapironibacteriota</taxon>
    </lineage>
</organism>
<reference evidence="2 3" key="1">
    <citation type="submission" date="2017-09" db="EMBL/GenBank/DDBJ databases">
        <title>Depth-based differentiation of microbial function through sediment-hosted aquifers and enrichment of novel symbionts in the deep terrestrial subsurface.</title>
        <authorList>
            <person name="Probst A.J."/>
            <person name="Ladd B."/>
            <person name="Jarett J.K."/>
            <person name="Geller-Mcgrath D.E."/>
            <person name="Sieber C.M."/>
            <person name="Emerson J.B."/>
            <person name="Anantharaman K."/>
            <person name="Thomas B.C."/>
            <person name="Malmstrom R."/>
            <person name="Stieglmeier M."/>
            <person name="Klingl A."/>
            <person name="Woyke T."/>
            <person name="Ryan C.M."/>
            <person name="Banfield J.F."/>
        </authorList>
    </citation>
    <scope>NUCLEOTIDE SEQUENCE [LARGE SCALE GENOMIC DNA]</scope>
    <source>
        <strain evidence="2">CG11_big_fil_rev_8_21_14_0_20_40_12</strain>
    </source>
</reference>